<protein>
    <submittedName>
        <fullName evidence="2">Uncharacterized protein</fullName>
    </submittedName>
</protein>
<evidence type="ECO:0000313" key="3">
    <source>
        <dbReference type="Proteomes" id="UP000255024"/>
    </source>
</evidence>
<evidence type="ECO:0000256" key="1">
    <source>
        <dbReference type="SAM" id="Phobius"/>
    </source>
</evidence>
<feature type="transmembrane region" description="Helical" evidence="1">
    <location>
        <begin position="9"/>
        <end position="29"/>
    </location>
</feature>
<gene>
    <name evidence="2" type="ORF">NCTC11179_03527</name>
</gene>
<dbReference type="AlphaFoldDB" id="A0A378U6N5"/>
<keyword evidence="3" id="KW-1185">Reference proteome</keyword>
<keyword evidence="1" id="KW-1133">Transmembrane helix</keyword>
<evidence type="ECO:0000313" key="2">
    <source>
        <dbReference type="EMBL" id="STZ70002.1"/>
    </source>
</evidence>
<dbReference type="EMBL" id="UGQL01000002">
    <property type="protein sequence ID" value="STZ70002.1"/>
    <property type="molecule type" value="Genomic_DNA"/>
</dbReference>
<keyword evidence="1" id="KW-0472">Membrane</keyword>
<dbReference type="Proteomes" id="UP000255024">
    <property type="component" value="Unassembled WGS sequence"/>
</dbReference>
<reference evidence="2 3" key="1">
    <citation type="submission" date="2018-06" db="EMBL/GenBank/DDBJ databases">
        <authorList>
            <consortium name="Pathogen Informatics"/>
            <person name="Doyle S."/>
        </authorList>
    </citation>
    <scope>NUCLEOTIDE SEQUENCE [LARGE SCALE GENOMIC DNA]</scope>
    <source>
        <strain evidence="2 3">NCTC11179</strain>
    </source>
</reference>
<proteinExistence type="predicted"/>
<feature type="transmembrane region" description="Helical" evidence="1">
    <location>
        <begin position="35"/>
        <end position="56"/>
    </location>
</feature>
<organism evidence="2 3">
    <name type="scientific">Myroides odoratus</name>
    <name type="common">Flavobacterium odoratum</name>
    <dbReference type="NCBI Taxonomy" id="256"/>
    <lineage>
        <taxon>Bacteria</taxon>
        <taxon>Pseudomonadati</taxon>
        <taxon>Bacteroidota</taxon>
        <taxon>Flavobacteriia</taxon>
        <taxon>Flavobacteriales</taxon>
        <taxon>Flavobacteriaceae</taxon>
        <taxon>Myroides</taxon>
    </lineage>
</organism>
<accession>A0A378U6N5</accession>
<keyword evidence="1" id="KW-0812">Transmembrane</keyword>
<sequence length="62" mass="7372">MLKKNKLHFLFYLCPMITTFLIIMGFDVFNTENLLLFLLTIFSLISSVFVLYKIFIFDKKIA</sequence>
<name>A0A378U6N5_MYROD</name>